<dbReference type="Proteomes" id="UP000620127">
    <property type="component" value="Unassembled WGS sequence"/>
</dbReference>
<evidence type="ECO:0000313" key="4">
    <source>
        <dbReference type="Proteomes" id="UP000620127"/>
    </source>
</evidence>
<evidence type="ECO:0000256" key="1">
    <source>
        <dbReference type="SAM" id="MobiDB-lite"/>
    </source>
</evidence>
<feature type="transmembrane region" description="Helical" evidence="2">
    <location>
        <begin position="159"/>
        <end position="181"/>
    </location>
</feature>
<evidence type="ECO:0000256" key="2">
    <source>
        <dbReference type="SAM" id="Phobius"/>
    </source>
</evidence>
<name>A0ABQ2XJ84_9BURK</name>
<keyword evidence="2" id="KW-0472">Membrane</keyword>
<reference evidence="4" key="1">
    <citation type="journal article" date="2019" name="Int. J. Syst. Evol. Microbiol.">
        <title>The Global Catalogue of Microorganisms (GCM) 10K type strain sequencing project: providing services to taxonomists for standard genome sequencing and annotation.</title>
        <authorList>
            <consortium name="The Broad Institute Genomics Platform"/>
            <consortium name="The Broad Institute Genome Sequencing Center for Infectious Disease"/>
            <person name="Wu L."/>
            <person name="Ma J."/>
        </authorList>
    </citation>
    <scope>NUCLEOTIDE SEQUENCE [LARGE SCALE GENOMIC DNA]</scope>
    <source>
        <strain evidence="4">KCTC 23916</strain>
    </source>
</reference>
<comment type="caution">
    <text evidence="3">The sequence shown here is derived from an EMBL/GenBank/DDBJ whole genome shotgun (WGS) entry which is preliminary data.</text>
</comment>
<feature type="region of interest" description="Disordered" evidence="1">
    <location>
        <begin position="188"/>
        <end position="212"/>
    </location>
</feature>
<keyword evidence="2" id="KW-0812">Transmembrane</keyword>
<organism evidence="3 4">
    <name type="scientific">Undibacterium macrobrachii</name>
    <dbReference type="NCBI Taxonomy" id="1119058"/>
    <lineage>
        <taxon>Bacteria</taxon>
        <taxon>Pseudomonadati</taxon>
        <taxon>Pseudomonadota</taxon>
        <taxon>Betaproteobacteria</taxon>
        <taxon>Burkholderiales</taxon>
        <taxon>Oxalobacteraceae</taxon>
        <taxon>Undibacterium</taxon>
    </lineage>
</organism>
<dbReference type="EMBL" id="BMYT01000004">
    <property type="protein sequence ID" value="GGX19088.1"/>
    <property type="molecule type" value="Genomic_DNA"/>
</dbReference>
<protein>
    <submittedName>
        <fullName evidence="3">Uncharacterized protein</fullName>
    </submittedName>
</protein>
<keyword evidence="2" id="KW-1133">Transmembrane helix</keyword>
<keyword evidence="4" id="KW-1185">Reference proteome</keyword>
<gene>
    <name evidence="3" type="ORF">GCM10011282_26570</name>
</gene>
<dbReference type="RefSeq" id="WP_189346629.1">
    <property type="nucleotide sequence ID" value="NZ_BMYT01000004.1"/>
</dbReference>
<feature type="transmembrane region" description="Helical" evidence="2">
    <location>
        <begin position="135"/>
        <end position="153"/>
    </location>
</feature>
<evidence type="ECO:0000313" key="3">
    <source>
        <dbReference type="EMBL" id="GGX19088.1"/>
    </source>
</evidence>
<accession>A0ABQ2XJ84</accession>
<sequence length="212" mass="21670">MKDRLEKLSQLAVQSADSAGRGLLQVQSKAQDLTKDLTQGIAQVVNVDNINKTSAAASSIAIAASKSVHQSLSNVIEHETTQAIVEQVKERGLQIADTATQSAKAVSTHVIDGVKKIDEKLEENHLEIKEKTETVSMGLGIAAGVAAGAAIIGPPIVVAAAPVIGAAATVTGAVAGSAYFYSKWKSKQAAPTQNEGSDESPSVGGSGDGSID</sequence>
<proteinExistence type="predicted"/>